<name>A4TU61_9PROT</name>
<gene>
    <name evidence="1" type="ORF">MGR_0276</name>
</gene>
<dbReference type="EMBL" id="CU459003">
    <property type="protein sequence ID" value="CAM74168.1"/>
    <property type="molecule type" value="Genomic_DNA"/>
</dbReference>
<reference evidence="1" key="1">
    <citation type="journal article" date="2007" name="J. Bacteriol.">
        <title>Comparative genome analysis of four magnetotactic bacteria reveals a complex set of group-specific genes implicated in magnetosome biomineralization and function.</title>
        <authorList>
            <person name="Richter M."/>
            <person name="Kube M."/>
            <person name="Bazylinski D.A."/>
            <person name="Lombardot T."/>
            <person name="Gloeckner F.O."/>
            <person name="Reinhardt R."/>
            <person name="Schueler D."/>
        </authorList>
    </citation>
    <scope>NUCLEOTIDE SEQUENCE</scope>
    <source>
        <strain evidence="1">MSR-1</strain>
    </source>
</reference>
<evidence type="ECO:0000313" key="1">
    <source>
        <dbReference type="EMBL" id="CAM74168.1"/>
    </source>
</evidence>
<protein>
    <submittedName>
        <fullName evidence="1">Membrane protein</fullName>
    </submittedName>
</protein>
<dbReference type="AlphaFoldDB" id="A4TU61"/>
<sequence>MVGVIFNLALWFALHVAFARFDGNWPVWGSAQPLQLALAAGAMIAMLRFKLGMLPVLGVCAAVGAVASLV</sequence>
<proteinExistence type="predicted"/>
<organism evidence="1">
    <name type="scientific">Magnetospirillum gryphiswaldense</name>
    <dbReference type="NCBI Taxonomy" id="55518"/>
    <lineage>
        <taxon>Bacteria</taxon>
        <taxon>Pseudomonadati</taxon>
        <taxon>Pseudomonadota</taxon>
        <taxon>Alphaproteobacteria</taxon>
        <taxon>Rhodospirillales</taxon>
        <taxon>Rhodospirillaceae</taxon>
        <taxon>Magnetospirillum</taxon>
    </lineage>
</organism>
<accession>A4TU61</accession>